<keyword evidence="4 6" id="KW-1133">Transmembrane helix</keyword>
<evidence type="ECO:0000256" key="2">
    <source>
        <dbReference type="ARBA" id="ARBA00022475"/>
    </source>
</evidence>
<comment type="subcellular location">
    <subcellularLocation>
        <location evidence="1 6">Cell membrane</location>
        <topology evidence="1 6">Multi-pass membrane protein</topology>
    </subcellularLocation>
</comment>
<evidence type="ECO:0000256" key="3">
    <source>
        <dbReference type="ARBA" id="ARBA00022692"/>
    </source>
</evidence>
<keyword evidence="2 6" id="KW-1003">Cell membrane</keyword>
<keyword evidence="5 6" id="KW-0472">Membrane</keyword>
<evidence type="ECO:0000256" key="6">
    <source>
        <dbReference type="RuleBase" id="RU366058"/>
    </source>
</evidence>
<comment type="caution">
    <text evidence="8">The sequence shown here is derived from an EMBL/GenBank/DDBJ whole genome shotgun (WGS) entry which is preliminary data.</text>
</comment>
<dbReference type="Proteomes" id="UP000539642">
    <property type="component" value="Unassembled WGS sequence"/>
</dbReference>
<feature type="transmembrane region" description="Helical" evidence="6">
    <location>
        <begin position="131"/>
        <end position="151"/>
    </location>
</feature>
<sequence length="234" mass="26292">MTDRENNRKGAALVKMVVLLIFIGAAVYLVRYSPARQYLTAEQLGQVLESAGLWAPLIFVIIYVVGVCLFLPGTLLTALGAAIFGPYRGFLYVWTGAMIGAGLAFLIGRYLGRDFAASLIGDRLKRFDDAIERNGFATVLYLRLMYFPFTPMNFGMGLTKVRFWDYMSGTALGILVGTFIFTFFVGTLRDVWATGRWEELLSWKVYLSVTLFVASFFIPKLLKMIKKEESAYGR</sequence>
<feature type="transmembrane region" description="Helical" evidence="6">
    <location>
        <begin position="91"/>
        <end position="111"/>
    </location>
</feature>
<evidence type="ECO:0000256" key="4">
    <source>
        <dbReference type="ARBA" id="ARBA00022989"/>
    </source>
</evidence>
<keyword evidence="9" id="KW-1185">Reference proteome</keyword>
<comment type="similarity">
    <text evidence="6">Belongs to the TVP38/TMEM64 family.</text>
</comment>
<dbReference type="GO" id="GO:0005886">
    <property type="term" value="C:plasma membrane"/>
    <property type="evidence" value="ECO:0007669"/>
    <property type="project" value="UniProtKB-SubCell"/>
</dbReference>
<feature type="domain" description="VTT" evidence="7">
    <location>
        <begin position="71"/>
        <end position="185"/>
    </location>
</feature>
<dbReference type="InterPro" id="IPR015414">
    <property type="entry name" value="TMEM64"/>
</dbReference>
<reference evidence="8 9" key="1">
    <citation type="submission" date="2020-08" db="EMBL/GenBank/DDBJ databases">
        <title>Genomic Encyclopedia of Type Strains, Phase IV (KMG-IV): sequencing the most valuable type-strain genomes for metagenomic binning, comparative biology and taxonomic classification.</title>
        <authorList>
            <person name="Goeker M."/>
        </authorList>
    </citation>
    <scope>NUCLEOTIDE SEQUENCE [LARGE SCALE GENOMIC DNA]</scope>
    <source>
        <strain evidence="8 9">DSM 28570</strain>
    </source>
</reference>
<dbReference type="EMBL" id="JACHEO010000013">
    <property type="protein sequence ID" value="MBB5348553.1"/>
    <property type="molecule type" value="Genomic_DNA"/>
</dbReference>
<evidence type="ECO:0000259" key="7">
    <source>
        <dbReference type="Pfam" id="PF09335"/>
    </source>
</evidence>
<name>A0A840UUQ9_9BACT</name>
<dbReference type="PANTHER" id="PTHR12677:SF59">
    <property type="entry name" value="GOLGI APPARATUS MEMBRANE PROTEIN TVP38-RELATED"/>
    <property type="match status" value="1"/>
</dbReference>
<evidence type="ECO:0000313" key="8">
    <source>
        <dbReference type="EMBL" id="MBB5348553.1"/>
    </source>
</evidence>
<proteinExistence type="inferred from homology"/>
<feature type="transmembrane region" description="Helical" evidence="6">
    <location>
        <begin position="12"/>
        <end position="33"/>
    </location>
</feature>
<evidence type="ECO:0000256" key="5">
    <source>
        <dbReference type="ARBA" id="ARBA00023136"/>
    </source>
</evidence>
<organism evidence="8 9">
    <name type="scientific">Desulfoprunum benzoelyticum</name>
    <dbReference type="NCBI Taxonomy" id="1506996"/>
    <lineage>
        <taxon>Bacteria</taxon>
        <taxon>Pseudomonadati</taxon>
        <taxon>Thermodesulfobacteriota</taxon>
        <taxon>Desulfobulbia</taxon>
        <taxon>Desulfobulbales</taxon>
        <taxon>Desulfobulbaceae</taxon>
        <taxon>Desulfoprunum</taxon>
    </lineage>
</organism>
<feature type="transmembrane region" description="Helical" evidence="6">
    <location>
        <begin position="205"/>
        <end position="222"/>
    </location>
</feature>
<dbReference type="RefSeq" id="WP_183351402.1">
    <property type="nucleotide sequence ID" value="NZ_JACHEO010000013.1"/>
</dbReference>
<dbReference type="AlphaFoldDB" id="A0A840UUQ9"/>
<feature type="transmembrane region" description="Helical" evidence="6">
    <location>
        <begin position="53"/>
        <end position="79"/>
    </location>
</feature>
<gene>
    <name evidence="8" type="ORF">HNQ81_002289</name>
</gene>
<protein>
    <recommendedName>
        <fullName evidence="6">TVP38/TMEM64 family membrane protein</fullName>
    </recommendedName>
</protein>
<dbReference type="Pfam" id="PF09335">
    <property type="entry name" value="VTT_dom"/>
    <property type="match status" value="1"/>
</dbReference>
<dbReference type="PANTHER" id="PTHR12677">
    <property type="entry name" value="GOLGI APPARATUS MEMBRANE PROTEIN TVP38-RELATED"/>
    <property type="match status" value="1"/>
</dbReference>
<accession>A0A840UUQ9</accession>
<keyword evidence="3 6" id="KW-0812">Transmembrane</keyword>
<evidence type="ECO:0000313" key="9">
    <source>
        <dbReference type="Proteomes" id="UP000539642"/>
    </source>
</evidence>
<feature type="transmembrane region" description="Helical" evidence="6">
    <location>
        <begin position="163"/>
        <end position="185"/>
    </location>
</feature>
<dbReference type="InterPro" id="IPR032816">
    <property type="entry name" value="VTT_dom"/>
</dbReference>
<evidence type="ECO:0000256" key="1">
    <source>
        <dbReference type="ARBA" id="ARBA00004651"/>
    </source>
</evidence>